<dbReference type="Gene3D" id="1.25.40.20">
    <property type="entry name" value="Ankyrin repeat-containing domain"/>
    <property type="match status" value="1"/>
</dbReference>
<dbReference type="InterPro" id="IPR036770">
    <property type="entry name" value="Ankyrin_rpt-contain_sf"/>
</dbReference>
<reference evidence="1" key="1">
    <citation type="submission" date="2021-02" db="EMBL/GenBank/DDBJ databases">
        <authorList>
            <person name="Bekaert M."/>
        </authorList>
    </citation>
    <scope>NUCLEOTIDE SEQUENCE</scope>
    <source>
        <strain evidence="1">IoA-00</strain>
    </source>
</reference>
<dbReference type="AlphaFoldDB" id="A0A7R8H556"/>
<protein>
    <submittedName>
        <fullName evidence="1">(salmon louse) hypothetical protein</fullName>
    </submittedName>
</protein>
<dbReference type="EMBL" id="HG994594">
    <property type="protein sequence ID" value="CAF2861798.1"/>
    <property type="molecule type" value="Genomic_DNA"/>
</dbReference>
<dbReference type="InterPro" id="IPR002110">
    <property type="entry name" value="Ankyrin_rpt"/>
</dbReference>
<dbReference type="OrthoDB" id="19014at2759"/>
<evidence type="ECO:0000313" key="2">
    <source>
        <dbReference type="Proteomes" id="UP000675881"/>
    </source>
</evidence>
<gene>
    <name evidence="1" type="ORF">LSAA_5790</name>
</gene>
<organism evidence="1 2">
    <name type="scientific">Lepeophtheirus salmonis</name>
    <name type="common">Salmon louse</name>
    <name type="synonym">Caligus salmonis</name>
    <dbReference type="NCBI Taxonomy" id="72036"/>
    <lineage>
        <taxon>Eukaryota</taxon>
        <taxon>Metazoa</taxon>
        <taxon>Ecdysozoa</taxon>
        <taxon>Arthropoda</taxon>
        <taxon>Crustacea</taxon>
        <taxon>Multicrustacea</taxon>
        <taxon>Hexanauplia</taxon>
        <taxon>Copepoda</taxon>
        <taxon>Siphonostomatoida</taxon>
        <taxon>Caligidae</taxon>
        <taxon>Lepeophtheirus</taxon>
    </lineage>
</organism>
<evidence type="ECO:0000313" key="1">
    <source>
        <dbReference type="EMBL" id="CAF2861798.1"/>
    </source>
</evidence>
<dbReference type="Proteomes" id="UP000675881">
    <property type="component" value="Chromosome 15"/>
</dbReference>
<dbReference type="SUPFAM" id="SSF48403">
    <property type="entry name" value="Ankyrin repeat"/>
    <property type="match status" value="1"/>
</dbReference>
<keyword evidence="2" id="KW-1185">Reference proteome</keyword>
<name>A0A7R8H556_LEPSM</name>
<sequence length="173" mass="19725">MNVTSSELLGVLPMAIKNPPIIRAFPNINCKISMDGYSNLAHNAAYHGNLEILKYLIRIGATINENGTVNNNVNGTASEIALEMNHLECYSVLQMESAKLQLLDKLKLKLLQLCKAENLRIEDLPRLKLTIQSYRTFASMIEFGKRNKHRRIAQLYMIGNGIEEMFEFDEDYF</sequence>
<accession>A0A7R8H556</accession>
<proteinExistence type="predicted"/>
<dbReference type="PROSITE" id="PS50088">
    <property type="entry name" value="ANK_REPEAT"/>
    <property type="match status" value="1"/>
</dbReference>